<name>A0A7X5UZ66_9SPHN</name>
<keyword evidence="4" id="KW-0798">TonB box</keyword>
<dbReference type="InterPro" id="IPR036942">
    <property type="entry name" value="Beta-barrel_TonB_sf"/>
</dbReference>
<comment type="caution">
    <text evidence="8">The sequence shown here is derived from an EMBL/GenBank/DDBJ whole genome shotgun (WGS) entry which is preliminary data.</text>
</comment>
<comment type="subcellular location">
    <subcellularLocation>
        <location evidence="1 4">Cell outer membrane</location>
    </subcellularLocation>
</comment>
<dbReference type="EMBL" id="JAASQV010000001">
    <property type="protein sequence ID" value="NIJ64911.1"/>
    <property type="molecule type" value="Genomic_DNA"/>
</dbReference>
<dbReference type="Pfam" id="PF07715">
    <property type="entry name" value="Plug"/>
    <property type="match status" value="1"/>
</dbReference>
<dbReference type="InterPro" id="IPR000531">
    <property type="entry name" value="Beta-barrel_TonB"/>
</dbReference>
<dbReference type="AlphaFoldDB" id="A0A7X5UZ66"/>
<evidence type="ECO:0000256" key="4">
    <source>
        <dbReference type="RuleBase" id="RU003357"/>
    </source>
</evidence>
<feature type="signal peptide" evidence="5">
    <location>
        <begin position="1"/>
        <end position="16"/>
    </location>
</feature>
<keyword evidence="9" id="KW-1185">Reference proteome</keyword>
<dbReference type="Gene3D" id="2.40.170.20">
    <property type="entry name" value="TonB-dependent receptor, beta-barrel domain"/>
    <property type="match status" value="1"/>
</dbReference>
<keyword evidence="2 4" id="KW-0472">Membrane</keyword>
<dbReference type="RefSeq" id="WP_208413457.1">
    <property type="nucleotide sequence ID" value="NZ_JAASQV010000001.1"/>
</dbReference>
<sequence>MAGLLASTALVAPAWAQDAVAPQDAGADQGEEIVVTGIRASQAKAINIKRNETAIVDAISSEDIGKLPDVTVVDALQRISGVQIKRDAGEGSSVNIRGLPQVITLLNGEQYLSPGNLGTAQPNLNDIPAQLMNAVVVYKSQDLRNALSGISGTVDLRTRRPFDLKNGLTLANQVEYSRGDYTKKNDYLISGLLSWRNDTIGVMVGATQSKAHLGNNYAGIGGSPFGNNDWGGTGPNWIAPHGYELFSREVERNRFGINGAVQLKFAEGWTLTGEVFHTELVEHNRAAGVNISNRWNGLTWTTPTQSTSTGQIGANQQPWLDVDQYDLNVWWFNSFSVNRTAREKSTNYNLELDYDTGGPFKFTARALRSDAKLRSMNGQVQGDLSNWRAGNRAFTLFRNPNDLTRGPFYPANIAAQYPASRYTNNVVGANGGRYIDPNPLGYGQDPLLHLDLRGQNPVLSGFDTPISGGLGAGKSLKDYMANLDSYAVAAFSSEGNQENTSDLGVFRADGSYEFQGGGLFGLLNRVDVGVRRSDRSTQIKNFHLFSNFYGGNGAATAAGCSAQWKAIDVVMDNPQCSAGEMVSNPGYNAGLPLATSPSNCGASAANTPTCFQGYTVNRPTKLNAYNNVYFQTNWGGVVNGMPGMWVVNPKDFDDIKSFMTRVFGGADEVIVPGNTYDVDLIEESAYINTNWKRGGFKADIGVKVIKTSIDVKQNLTGDTRAYGDTNLDVGDSVTRRSYTDWLPTVTLSYDVTDNIRIRAAFAKTMIPLDLGNYGGGLKINTADSQGPNPTNPTAAPLGVRQVTSANASGNPYLNPWRSNNYDLSLEYYLGRASMLNIGLFKLNIDSFVTTATQMIGRYPDADGVIRRTVPVTQPIQGAGGNLQGVEAGAKLAFTDLFPNVPFLRNFGIDANYTFSDSSQSARGLDGKKLPFQDNSKHQINLVGWYQDDIFQVRVAWNHRTPRLANMGLGYDVNPDPDITDQRNIPVMQDTSNYVDVNLTANINSQFAIYGNVSNLLGERERYYFQFDKDSKQFHSQNRFEPRYSVGVRYRF</sequence>
<evidence type="ECO:0000256" key="1">
    <source>
        <dbReference type="ARBA" id="ARBA00004442"/>
    </source>
</evidence>
<comment type="similarity">
    <text evidence="4">Belongs to the TonB-dependent receptor family.</text>
</comment>
<proteinExistence type="inferred from homology"/>
<evidence type="ECO:0000313" key="8">
    <source>
        <dbReference type="EMBL" id="NIJ64911.1"/>
    </source>
</evidence>
<evidence type="ECO:0000313" key="9">
    <source>
        <dbReference type="Proteomes" id="UP000564677"/>
    </source>
</evidence>
<dbReference type="Proteomes" id="UP000564677">
    <property type="component" value="Unassembled WGS sequence"/>
</dbReference>
<feature type="domain" description="TonB-dependent receptor-like beta-barrel" evidence="6">
    <location>
        <begin position="553"/>
        <end position="1015"/>
    </location>
</feature>
<evidence type="ECO:0000256" key="2">
    <source>
        <dbReference type="ARBA" id="ARBA00023136"/>
    </source>
</evidence>
<dbReference type="InterPro" id="IPR037066">
    <property type="entry name" value="Plug_dom_sf"/>
</dbReference>
<gene>
    <name evidence="8" type="ORF">FHR20_001842</name>
</gene>
<dbReference type="Gene3D" id="2.170.130.10">
    <property type="entry name" value="TonB-dependent receptor, plug domain"/>
    <property type="match status" value="1"/>
</dbReference>
<evidence type="ECO:0000256" key="3">
    <source>
        <dbReference type="ARBA" id="ARBA00023237"/>
    </source>
</evidence>
<dbReference type="GO" id="GO:0009279">
    <property type="term" value="C:cell outer membrane"/>
    <property type="evidence" value="ECO:0007669"/>
    <property type="project" value="UniProtKB-SubCell"/>
</dbReference>
<organism evidence="8 9">
    <name type="scientific">Sphingomonas leidyi</name>
    <dbReference type="NCBI Taxonomy" id="68569"/>
    <lineage>
        <taxon>Bacteria</taxon>
        <taxon>Pseudomonadati</taxon>
        <taxon>Pseudomonadota</taxon>
        <taxon>Alphaproteobacteria</taxon>
        <taxon>Sphingomonadales</taxon>
        <taxon>Sphingomonadaceae</taxon>
        <taxon>Sphingomonas</taxon>
    </lineage>
</organism>
<dbReference type="PANTHER" id="PTHR40980:SF3">
    <property type="entry name" value="TONB-DEPENDENT RECEPTOR-LIKE BETA-BARREL DOMAIN-CONTAINING PROTEIN"/>
    <property type="match status" value="1"/>
</dbReference>
<protein>
    <submittedName>
        <fullName evidence="8">TonB-dependent receptor</fullName>
    </submittedName>
</protein>
<evidence type="ECO:0000259" key="6">
    <source>
        <dbReference type="Pfam" id="PF00593"/>
    </source>
</evidence>
<feature type="chain" id="PRO_5031097292" evidence="5">
    <location>
        <begin position="17"/>
        <end position="1051"/>
    </location>
</feature>
<evidence type="ECO:0000259" key="7">
    <source>
        <dbReference type="Pfam" id="PF07715"/>
    </source>
</evidence>
<dbReference type="InterPro" id="IPR012910">
    <property type="entry name" value="Plug_dom"/>
</dbReference>
<reference evidence="8 9" key="1">
    <citation type="submission" date="2020-03" db="EMBL/GenBank/DDBJ databases">
        <title>Genomic Encyclopedia of Type Strains, Phase IV (KMG-IV): sequencing the most valuable type-strain genomes for metagenomic binning, comparative biology and taxonomic classification.</title>
        <authorList>
            <person name="Goeker M."/>
        </authorList>
    </citation>
    <scope>NUCLEOTIDE SEQUENCE [LARGE SCALE GENOMIC DNA]</scope>
    <source>
        <strain evidence="8 9">DSM 4733</strain>
    </source>
</reference>
<feature type="domain" description="TonB-dependent receptor plug" evidence="7">
    <location>
        <begin position="50"/>
        <end position="146"/>
    </location>
</feature>
<dbReference type="PANTHER" id="PTHR40980">
    <property type="entry name" value="PLUG DOMAIN-CONTAINING PROTEIN"/>
    <property type="match status" value="1"/>
</dbReference>
<accession>A0A7X5UZ66</accession>
<dbReference type="Pfam" id="PF00593">
    <property type="entry name" value="TonB_dep_Rec_b-barrel"/>
    <property type="match status" value="1"/>
</dbReference>
<keyword evidence="5" id="KW-0732">Signal</keyword>
<keyword evidence="8" id="KW-0675">Receptor</keyword>
<evidence type="ECO:0000256" key="5">
    <source>
        <dbReference type="SAM" id="SignalP"/>
    </source>
</evidence>
<dbReference type="SUPFAM" id="SSF56935">
    <property type="entry name" value="Porins"/>
    <property type="match status" value="1"/>
</dbReference>
<keyword evidence="3" id="KW-0998">Cell outer membrane</keyword>